<dbReference type="PROSITE" id="PS51257">
    <property type="entry name" value="PROKAR_LIPOPROTEIN"/>
    <property type="match status" value="1"/>
</dbReference>
<dbReference type="RefSeq" id="WP_387965083.1">
    <property type="nucleotide sequence ID" value="NZ_JBHSGP010000014.1"/>
</dbReference>
<keyword evidence="3" id="KW-1185">Reference proteome</keyword>
<evidence type="ECO:0000259" key="1">
    <source>
        <dbReference type="Pfam" id="PF13472"/>
    </source>
</evidence>
<feature type="domain" description="SGNH hydrolase-type esterase" evidence="1">
    <location>
        <begin position="57"/>
        <end position="220"/>
    </location>
</feature>
<dbReference type="Proteomes" id="UP001595953">
    <property type="component" value="Unassembled WGS sequence"/>
</dbReference>
<organism evidence="2 3">
    <name type="scientific">Geojedonia litorea</name>
    <dbReference type="NCBI Taxonomy" id="1268269"/>
    <lineage>
        <taxon>Bacteria</taxon>
        <taxon>Pseudomonadati</taxon>
        <taxon>Bacteroidota</taxon>
        <taxon>Flavobacteriia</taxon>
        <taxon>Flavobacteriales</taxon>
        <taxon>Flavobacteriaceae</taxon>
        <taxon>Geojedonia</taxon>
    </lineage>
</organism>
<reference evidence="3" key="1">
    <citation type="journal article" date="2019" name="Int. J. Syst. Evol. Microbiol.">
        <title>The Global Catalogue of Microorganisms (GCM) 10K type strain sequencing project: providing services to taxonomists for standard genome sequencing and annotation.</title>
        <authorList>
            <consortium name="The Broad Institute Genomics Platform"/>
            <consortium name="The Broad Institute Genome Sequencing Center for Infectious Disease"/>
            <person name="Wu L."/>
            <person name="Ma J."/>
        </authorList>
    </citation>
    <scope>NUCLEOTIDE SEQUENCE [LARGE SCALE GENOMIC DNA]</scope>
    <source>
        <strain evidence="3">CCUG 63682</strain>
    </source>
</reference>
<dbReference type="EMBL" id="JBHSGP010000014">
    <property type="protein sequence ID" value="MFC4723573.1"/>
    <property type="molecule type" value="Genomic_DNA"/>
</dbReference>
<evidence type="ECO:0000313" key="2">
    <source>
        <dbReference type="EMBL" id="MFC4723573.1"/>
    </source>
</evidence>
<proteinExistence type="predicted"/>
<evidence type="ECO:0000313" key="3">
    <source>
        <dbReference type="Proteomes" id="UP001595953"/>
    </source>
</evidence>
<dbReference type="SUPFAM" id="SSF52266">
    <property type="entry name" value="SGNH hydrolase"/>
    <property type="match status" value="1"/>
</dbReference>
<dbReference type="CDD" id="cd01822">
    <property type="entry name" value="Lysophospholipase_L1_like"/>
    <property type="match status" value="1"/>
</dbReference>
<dbReference type="PANTHER" id="PTHR30383:SF5">
    <property type="entry name" value="SGNH HYDROLASE-TYPE ESTERASE DOMAIN-CONTAINING PROTEIN"/>
    <property type="match status" value="1"/>
</dbReference>
<dbReference type="Pfam" id="PF13472">
    <property type="entry name" value="Lipase_GDSL_2"/>
    <property type="match status" value="1"/>
</dbReference>
<protein>
    <submittedName>
        <fullName evidence="2">Arylesterase</fullName>
    </submittedName>
</protein>
<dbReference type="PANTHER" id="PTHR30383">
    <property type="entry name" value="THIOESTERASE 1/PROTEASE 1/LYSOPHOSPHOLIPASE L1"/>
    <property type="match status" value="1"/>
</dbReference>
<gene>
    <name evidence="2" type="ORF">ACFO5O_14655</name>
</gene>
<dbReference type="InterPro" id="IPR036514">
    <property type="entry name" value="SGNH_hydro_sf"/>
</dbReference>
<dbReference type="Gene3D" id="3.40.50.1110">
    <property type="entry name" value="SGNH hydrolase"/>
    <property type="match status" value="1"/>
</dbReference>
<dbReference type="InterPro" id="IPR051532">
    <property type="entry name" value="Ester_Hydrolysis_Enzymes"/>
</dbReference>
<dbReference type="InterPro" id="IPR013830">
    <property type="entry name" value="SGNH_hydro"/>
</dbReference>
<accession>A0ABV9NAF4</accession>
<comment type="caution">
    <text evidence="2">The sequence shown here is derived from an EMBL/GenBank/DDBJ whole genome shotgun (WGS) entry which is preliminary data.</text>
</comment>
<sequence>MILKQIPIQHYRLLMFCYILLFVVSCGGNSSKKAEQKTSEKEAVVTKAIDSSKVILFFGNSLTAGMGLDPSDAFPAIIQTKIDSLGLPYKTINAGLSGETTAAGKSRISWVLNQPIDIFVLELGANDGLRGISLNETRDNLQSIIDYVKDKDSTTKIILAGMQMPPNLGPSYTEEFKMIFPKLAEQNDTYLIPFLLDNVAGITELNQSDGIHPTEEGQQILAKNVWEVLGPLLEK</sequence>
<name>A0ABV9NAF4_9FLAO</name>